<organism evidence="1 2">
    <name type="scientific">Streptomyces oceani</name>
    <dbReference type="NCBI Taxonomy" id="1075402"/>
    <lineage>
        <taxon>Bacteria</taxon>
        <taxon>Bacillati</taxon>
        <taxon>Actinomycetota</taxon>
        <taxon>Actinomycetes</taxon>
        <taxon>Kitasatosporales</taxon>
        <taxon>Streptomycetaceae</taxon>
        <taxon>Streptomyces</taxon>
    </lineage>
</organism>
<dbReference type="PATRIC" id="fig|1075402.3.peg.4073"/>
<keyword evidence="2" id="KW-1185">Reference proteome</keyword>
<gene>
    <name evidence="1" type="ORF">AN216_06420</name>
</gene>
<reference evidence="1 2" key="1">
    <citation type="journal article" date="2016" name="Front. Microbiol.">
        <title>Comparative Genomics Analysis of Streptomyces Species Reveals Their Adaptation to the Marine Environment and Their Diversity at the Genomic Level.</title>
        <authorList>
            <person name="Tian X."/>
            <person name="Zhang Z."/>
            <person name="Yang T."/>
            <person name="Chen M."/>
            <person name="Li J."/>
            <person name="Chen F."/>
            <person name="Yang J."/>
            <person name="Li W."/>
            <person name="Zhang B."/>
            <person name="Zhang Z."/>
            <person name="Wu J."/>
            <person name="Zhang C."/>
            <person name="Long L."/>
            <person name="Xiao J."/>
        </authorList>
    </citation>
    <scope>NUCLEOTIDE SEQUENCE [LARGE SCALE GENOMIC DNA]</scope>
    <source>
        <strain evidence="1 2">SCSIO 02100</strain>
    </source>
</reference>
<evidence type="ECO:0000313" key="1">
    <source>
        <dbReference type="EMBL" id="OEV04540.1"/>
    </source>
</evidence>
<proteinExistence type="predicted"/>
<dbReference type="OrthoDB" id="4320263at2"/>
<evidence type="ECO:0008006" key="3">
    <source>
        <dbReference type="Google" id="ProtNLM"/>
    </source>
</evidence>
<dbReference type="Proteomes" id="UP000176101">
    <property type="component" value="Unassembled WGS sequence"/>
</dbReference>
<dbReference type="RefSeq" id="WP_070195613.1">
    <property type="nucleotide sequence ID" value="NZ_LJGU01000113.1"/>
</dbReference>
<dbReference type="Pfam" id="PF17196">
    <property type="entry name" value="DUF5133"/>
    <property type="match status" value="1"/>
</dbReference>
<evidence type="ECO:0000313" key="2">
    <source>
        <dbReference type="Proteomes" id="UP000176101"/>
    </source>
</evidence>
<dbReference type="AlphaFoldDB" id="A0A1E7KKX8"/>
<sequence>MLLARPAILQNLLARYEAVQALYAERGTREARQRMDDVAYTLCVSTGTSDIDTALRAAERQLTAAHAADRARTWSTRRPRARVSGA</sequence>
<accession>A0A1E7KKX8</accession>
<name>A0A1E7KKX8_9ACTN</name>
<comment type="caution">
    <text evidence="1">The sequence shown here is derived from an EMBL/GenBank/DDBJ whole genome shotgun (WGS) entry which is preliminary data.</text>
</comment>
<protein>
    <recommendedName>
        <fullName evidence="3">Methionine ABC transporter ATP-binding protein</fullName>
    </recommendedName>
</protein>
<dbReference type="EMBL" id="LJGU01000113">
    <property type="protein sequence ID" value="OEV04540.1"/>
    <property type="molecule type" value="Genomic_DNA"/>
</dbReference>
<dbReference type="InterPro" id="IPR033457">
    <property type="entry name" value="DUF5133"/>
</dbReference>